<dbReference type="SUPFAM" id="SSF52540">
    <property type="entry name" value="P-loop containing nucleoside triphosphate hydrolases"/>
    <property type="match status" value="1"/>
</dbReference>
<dbReference type="RefSeq" id="WP_240095433.1">
    <property type="nucleotide sequence ID" value="NZ_JAJSON010000005.1"/>
</dbReference>
<dbReference type="InterPro" id="IPR011527">
    <property type="entry name" value="ABC1_TM_dom"/>
</dbReference>
<dbReference type="InterPro" id="IPR039421">
    <property type="entry name" value="Type_1_exporter"/>
</dbReference>
<keyword evidence="3" id="KW-0547">Nucleotide-binding</keyword>
<feature type="transmembrane region" description="Helical" evidence="7">
    <location>
        <begin position="60"/>
        <end position="80"/>
    </location>
</feature>
<dbReference type="GO" id="GO:0005524">
    <property type="term" value="F:ATP binding"/>
    <property type="evidence" value="ECO:0007669"/>
    <property type="project" value="UniProtKB-KW"/>
</dbReference>
<gene>
    <name evidence="10" type="ORF">LU635_01495</name>
</gene>
<dbReference type="PROSITE" id="PS50929">
    <property type="entry name" value="ABC_TM1F"/>
    <property type="match status" value="1"/>
</dbReference>
<proteinExistence type="predicted"/>
<comment type="caution">
    <text evidence="10">The sequence shown here is derived from an EMBL/GenBank/DDBJ whole genome shotgun (WGS) entry which is preliminary data.</text>
</comment>
<keyword evidence="4 10" id="KW-0067">ATP-binding</keyword>
<dbReference type="SUPFAM" id="SSF90123">
    <property type="entry name" value="ABC transporter transmembrane region"/>
    <property type="match status" value="1"/>
</dbReference>
<dbReference type="GO" id="GO:0016887">
    <property type="term" value="F:ATP hydrolysis activity"/>
    <property type="evidence" value="ECO:0007669"/>
    <property type="project" value="InterPro"/>
</dbReference>
<dbReference type="SMART" id="SM00382">
    <property type="entry name" value="AAA"/>
    <property type="match status" value="1"/>
</dbReference>
<evidence type="ECO:0000313" key="11">
    <source>
        <dbReference type="Proteomes" id="UP001139344"/>
    </source>
</evidence>
<keyword evidence="11" id="KW-1185">Reference proteome</keyword>
<evidence type="ECO:0000256" key="2">
    <source>
        <dbReference type="ARBA" id="ARBA00022692"/>
    </source>
</evidence>
<feature type="domain" description="ABC transporter" evidence="8">
    <location>
        <begin position="338"/>
        <end position="554"/>
    </location>
</feature>
<dbReference type="Proteomes" id="UP001139344">
    <property type="component" value="Unassembled WGS sequence"/>
</dbReference>
<evidence type="ECO:0000259" key="8">
    <source>
        <dbReference type="PROSITE" id="PS50893"/>
    </source>
</evidence>
<feature type="transmembrane region" description="Helical" evidence="7">
    <location>
        <begin position="251"/>
        <end position="270"/>
    </location>
</feature>
<evidence type="ECO:0000259" key="9">
    <source>
        <dbReference type="PROSITE" id="PS50929"/>
    </source>
</evidence>
<comment type="subcellular location">
    <subcellularLocation>
        <location evidence="1">Cell membrane</location>
        <topology evidence="1">Multi-pass membrane protein</topology>
    </subcellularLocation>
</comment>
<feature type="transmembrane region" description="Helical" evidence="7">
    <location>
        <begin position="161"/>
        <end position="180"/>
    </location>
</feature>
<dbReference type="Pfam" id="PF00005">
    <property type="entry name" value="ABC_tran"/>
    <property type="match status" value="1"/>
</dbReference>
<reference evidence="10" key="1">
    <citation type="submission" date="2021-12" db="EMBL/GenBank/DDBJ databases">
        <title>Description of Gramella crocea sp. nov., a new bacterium isolated from activated sludge.</title>
        <authorList>
            <person name="Zhang X."/>
        </authorList>
    </citation>
    <scope>NUCLEOTIDE SEQUENCE</scope>
    <source>
        <strain evidence="10">YB25</strain>
    </source>
</reference>
<name>A0A9X1UU20_9FLAO</name>
<evidence type="ECO:0000256" key="3">
    <source>
        <dbReference type="ARBA" id="ARBA00022741"/>
    </source>
</evidence>
<evidence type="ECO:0000256" key="7">
    <source>
        <dbReference type="SAM" id="Phobius"/>
    </source>
</evidence>
<accession>A0A9X1UU20</accession>
<dbReference type="InterPro" id="IPR003593">
    <property type="entry name" value="AAA+_ATPase"/>
</dbReference>
<dbReference type="Gene3D" id="1.20.1560.10">
    <property type="entry name" value="ABC transporter type 1, transmembrane domain"/>
    <property type="match status" value="1"/>
</dbReference>
<protein>
    <submittedName>
        <fullName evidence="10">ATP-binding cassette domain-containing protein</fullName>
    </submittedName>
</protein>
<dbReference type="PROSITE" id="PS50893">
    <property type="entry name" value="ABC_TRANSPORTER_2"/>
    <property type="match status" value="1"/>
</dbReference>
<keyword evidence="6 7" id="KW-0472">Membrane</keyword>
<evidence type="ECO:0000256" key="1">
    <source>
        <dbReference type="ARBA" id="ARBA00004651"/>
    </source>
</evidence>
<dbReference type="PANTHER" id="PTHR43394">
    <property type="entry name" value="ATP-DEPENDENT PERMEASE MDL1, MITOCHONDRIAL"/>
    <property type="match status" value="1"/>
</dbReference>
<evidence type="ECO:0000256" key="5">
    <source>
        <dbReference type="ARBA" id="ARBA00022989"/>
    </source>
</evidence>
<sequence length="554" mass="62641">MSKTTLTTWQRFTGLLKLEKKDFMQILYYAIFAGIVNLSVPLGIQAIINLIQGARISTSWIVLVSLVTLGVGFVGILQLMQIRILENVQQKIFTRASFEFTYRFPKIKMSQLHNFYPPELANRFFDVLSIQKGISKLVLDFPAAIFQITFGLILLSLYHPFFIIYGILLVLLIFLVFRFTGKAGLNTSIKESKMKYRIAHWIQEVARTLISFKISGRTNLAITKNDKLVSKYLDARENHFRILRLQFIQMIIFKVLVTAGLLIIGGLLVLNQQMNIGQFVAAEIIILLIISSVEKMIIGLENFYDVLTSLEKLGEVVDKELEPVNEDKSFSENASLTIELKNIGYVTADGAEILKDINLKIEPGDKIILDGPNGSGKSTLLKIIAGLLEPTSGKIYINGISLQNINLNHYRSLLGQSISEESPFEGTLLENITFGDKTISQKEISEVLRDTGLIDFVKEQPKGLDTVIFPEGRQLPHTIAKKIVLARSIVRKPHLLILNDPLNQIDETEVERILNFLFSPNQNWSIIVTSQDRIWRKYANKKISLENGEIKNSL</sequence>
<dbReference type="Gene3D" id="3.40.50.300">
    <property type="entry name" value="P-loop containing nucleotide triphosphate hydrolases"/>
    <property type="match status" value="1"/>
</dbReference>
<keyword evidence="2 7" id="KW-0812">Transmembrane</keyword>
<dbReference type="InterPro" id="IPR036640">
    <property type="entry name" value="ABC1_TM_sf"/>
</dbReference>
<dbReference type="Pfam" id="PF00664">
    <property type="entry name" value="ABC_membrane"/>
    <property type="match status" value="1"/>
</dbReference>
<feature type="transmembrane region" description="Helical" evidence="7">
    <location>
        <begin position="276"/>
        <end position="293"/>
    </location>
</feature>
<dbReference type="GO" id="GO:0005886">
    <property type="term" value="C:plasma membrane"/>
    <property type="evidence" value="ECO:0007669"/>
    <property type="project" value="UniProtKB-SubCell"/>
</dbReference>
<feature type="transmembrane region" description="Helical" evidence="7">
    <location>
        <begin position="26"/>
        <end position="48"/>
    </location>
</feature>
<dbReference type="InterPro" id="IPR027417">
    <property type="entry name" value="P-loop_NTPase"/>
</dbReference>
<keyword evidence="5 7" id="KW-1133">Transmembrane helix</keyword>
<evidence type="ECO:0000256" key="4">
    <source>
        <dbReference type="ARBA" id="ARBA00022840"/>
    </source>
</evidence>
<organism evidence="10 11">
    <name type="scientific">Christiangramia crocea</name>
    <dbReference type="NCBI Taxonomy" id="2904124"/>
    <lineage>
        <taxon>Bacteria</taxon>
        <taxon>Pseudomonadati</taxon>
        <taxon>Bacteroidota</taxon>
        <taxon>Flavobacteriia</taxon>
        <taxon>Flavobacteriales</taxon>
        <taxon>Flavobacteriaceae</taxon>
        <taxon>Christiangramia</taxon>
    </lineage>
</organism>
<evidence type="ECO:0000313" key="10">
    <source>
        <dbReference type="EMBL" id="MCG9970295.1"/>
    </source>
</evidence>
<dbReference type="InterPro" id="IPR003439">
    <property type="entry name" value="ABC_transporter-like_ATP-bd"/>
</dbReference>
<dbReference type="PANTHER" id="PTHR43394:SF4">
    <property type="entry name" value="TOXIN SECRETION ABC TRANSPORTER ATP-BINDING PROTEIN"/>
    <property type="match status" value="1"/>
</dbReference>
<dbReference type="EMBL" id="JAJSON010000005">
    <property type="protein sequence ID" value="MCG9970295.1"/>
    <property type="molecule type" value="Genomic_DNA"/>
</dbReference>
<dbReference type="AlphaFoldDB" id="A0A9X1UU20"/>
<evidence type="ECO:0000256" key="6">
    <source>
        <dbReference type="ARBA" id="ARBA00023136"/>
    </source>
</evidence>
<dbReference type="GO" id="GO:0015421">
    <property type="term" value="F:ABC-type oligopeptide transporter activity"/>
    <property type="evidence" value="ECO:0007669"/>
    <property type="project" value="TreeGrafter"/>
</dbReference>
<feature type="domain" description="ABC transmembrane type-1" evidence="9">
    <location>
        <begin position="30"/>
        <end position="305"/>
    </location>
</feature>